<organism evidence="3 4">
    <name type="scientific">Cohaesibacter gelatinilyticus</name>
    <dbReference type="NCBI Taxonomy" id="372072"/>
    <lineage>
        <taxon>Bacteria</taxon>
        <taxon>Pseudomonadati</taxon>
        <taxon>Pseudomonadota</taxon>
        <taxon>Alphaproteobacteria</taxon>
        <taxon>Hyphomicrobiales</taxon>
        <taxon>Cohaesibacteraceae</taxon>
    </lineage>
</organism>
<dbReference type="OrthoDB" id="9796962at2"/>
<dbReference type="PANTHER" id="PTHR36302:SF1">
    <property type="entry name" value="COPPER CHAPERONE PCU(A)C"/>
    <property type="match status" value="1"/>
</dbReference>
<evidence type="ECO:0000256" key="2">
    <source>
        <dbReference type="SAM" id="SignalP"/>
    </source>
</evidence>
<evidence type="ECO:0000313" key="3">
    <source>
        <dbReference type="EMBL" id="SNZ07192.1"/>
    </source>
</evidence>
<dbReference type="Proteomes" id="UP000219439">
    <property type="component" value="Unassembled WGS sequence"/>
</dbReference>
<gene>
    <name evidence="3" type="ORF">SAMN06265368_0708</name>
</gene>
<evidence type="ECO:0000256" key="1">
    <source>
        <dbReference type="SAM" id="MobiDB-lite"/>
    </source>
</evidence>
<protein>
    <recommendedName>
        <fullName evidence="5">Copper(I)-binding protein</fullName>
    </recommendedName>
</protein>
<feature type="signal peptide" evidence="2">
    <location>
        <begin position="1"/>
        <end position="21"/>
    </location>
</feature>
<dbReference type="SUPFAM" id="SSF110087">
    <property type="entry name" value="DR1885-like metal-binding protein"/>
    <property type="match status" value="1"/>
</dbReference>
<dbReference type="InterPro" id="IPR007410">
    <property type="entry name" value="LpqE-like"/>
</dbReference>
<dbReference type="PANTHER" id="PTHR36302">
    <property type="entry name" value="BLR7088 PROTEIN"/>
    <property type="match status" value="1"/>
</dbReference>
<feature type="region of interest" description="Disordered" evidence="1">
    <location>
        <begin position="153"/>
        <end position="175"/>
    </location>
</feature>
<dbReference type="AlphaFoldDB" id="A0A285NCG3"/>
<evidence type="ECO:0008006" key="5">
    <source>
        <dbReference type="Google" id="ProtNLM"/>
    </source>
</evidence>
<reference evidence="3 4" key="1">
    <citation type="submission" date="2017-09" db="EMBL/GenBank/DDBJ databases">
        <authorList>
            <person name="Ehlers B."/>
            <person name="Leendertz F.H."/>
        </authorList>
    </citation>
    <scope>NUCLEOTIDE SEQUENCE [LARGE SCALE GENOMIC DNA]</scope>
    <source>
        <strain evidence="3 4">DSM 18289</strain>
    </source>
</reference>
<dbReference type="RefSeq" id="WP_097152009.1">
    <property type="nucleotide sequence ID" value="NZ_OBEL01000001.1"/>
</dbReference>
<feature type="chain" id="PRO_5013012869" description="Copper(I)-binding protein" evidence="2">
    <location>
        <begin position="22"/>
        <end position="175"/>
    </location>
</feature>
<dbReference type="Gene3D" id="2.60.40.1890">
    <property type="entry name" value="PCu(A)C copper chaperone"/>
    <property type="match status" value="1"/>
</dbReference>
<sequence length="175" mass="18624">MKKTLAGALIASVMALTPALADVMSGDLTISGAFARASAGKATAGGAFMMIKNKGDADRLVSASSDVAERTELHTHIKDGDVMRMREVKDGIPVPAKGEVALKPGGYHVMFMKLHKPLKAGEKFPVELTFEKGGKVTVEIEVGKVGAMKAMDHSKMDHSKMKHGDMKKGDMKKSN</sequence>
<evidence type="ECO:0000313" key="4">
    <source>
        <dbReference type="Proteomes" id="UP000219439"/>
    </source>
</evidence>
<dbReference type="Pfam" id="PF04314">
    <property type="entry name" value="PCuAC"/>
    <property type="match status" value="1"/>
</dbReference>
<dbReference type="InterPro" id="IPR036182">
    <property type="entry name" value="PCuAC_sf"/>
</dbReference>
<accession>A0A285NCG3</accession>
<dbReference type="EMBL" id="OBEL01000001">
    <property type="protein sequence ID" value="SNZ07192.1"/>
    <property type="molecule type" value="Genomic_DNA"/>
</dbReference>
<keyword evidence="4" id="KW-1185">Reference proteome</keyword>
<name>A0A285NCG3_9HYPH</name>
<proteinExistence type="predicted"/>
<dbReference type="InterPro" id="IPR058248">
    <property type="entry name" value="Lxx211020-like"/>
</dbReference>
<keyword evidence="2" id="KW-0732">Signal</keyword>